<comment type="caution">
    <text evidence="1">The sequence shown here is derived from an EMBL/GenBank/DDBJ whole genome shotgun (WGS) entry which is preliminary data.</text>
</comment>
<organism evidence="1 2">
    <name type="scientific">Lecanicillium saksenae</name>
    <dbReference type="NCBI Taxonomy" id="468837"/>
    <lineage>
        <taxon>Eukaryota</taxon>
        <taxon>Fungi</taxon>
        <taxon>Dikarya</taxon>
        <taxon>Ascomycota</taxon>
        <taxon>Pezizomycotina</taxon>
        <taxon>Sordariomycetes</taxon>
        <taxon>Hypocreomycetidae</taxon>
        <taxon>Hypocreales</taxon>
        <taxon>Cordycipitaceae</taxon>
        <taxon>Lecanicillium</taxon>
    </lineage>
</organism>
<gene>
    <name evidence="1" type="ORF">NLG97_g4944</name>
</gene>
<evidence type="ECO:0000313" key="2">
    <source>
        <dbReference type="Proteomes" id="UP001148737"/>
    </source>
</evidence>
<name>A0ACC1QX27_9HYPO</name>
<dbReference type="EMBL" id="JANAKD010000521">
    <property type="protein sequence ID" value="KAJ3493115.1"/>
    <property type="molecule type" value="Genomic_DNA"/>
</dbReference>
<accession>A0ACC1QX27</accession>
<keyword evidence="2" id="KW-1185">Reference proteome</keyword>
<evidence type="ECO:0000313" key="1">
    <source>
        <dbReference type="EMBL" id="KAJ3493115.1"/>
    </source>
</evidence>
<dbReference type="Proteomes" id="UP001148737">
    <property type="component" value="Unassembled WGS sequence"/>
</dbReference>
<reference evidence="1" key="1">
    <citation type="submission" date="2022-07" db="EMBL/GenBank/DDBJ databases">
        <title>Genome Sequence of Lecanicillium saksenae.</title>
        <authorList>
            <person name="Buettner E."/>
        </authorList>
    </citation>
    <scope>NUCLEOTIDE SEQUENCE</scope>
    <source>
        <strain evidence="1">VT-O1</strain>
    </source>
</reference>
<sequence length="67" mass="7241">MDPTVNGELSESTLPKVEAVAGQIDKPAEAGREQPWKAYIEEIRETSGTKGDHFNPSEGFNDHSLAG</sequence>
<protein>
    <submittedName>
        <fullName evidence="1">Uncharacterized protein</fullName>
    </submittedName>
</protein>
<proteinExistence type="predicted"/>